<dbReference type="Proteomes" id="UP000295680">
    <property type="component" value="Unassembled WGS sequence"/>
</dbReference>
<organism evidence="2 3">
    <name type="scientific">Actinocrispum wychmicini</name>
    <dbReference type="NCBI Taxonomy" id="1213861"/>
    <lineage>
        <taxon>Bacteria</taxon>
        <taxon>Bacillati</taxon>
        <taxon>Actinomycetota</taxon>
        <taxon>Actinomycetes</taxon>
        <taxon>Pseudonocardiales</taxon>
        <taxon>Pseudonocardiaceae</taxon>
        <taxon>Actinocrispum</taxon>
    </lineage>
</organism>
<dbReference type="Pfam" id="PF00652">
    <property type="entry name" value="Ricin_B_lectin"/>
    <property type="match status" value="1"/>
</dbReference>
<feature type="domain" description="Ricin B lectin" evidence="1">
    <location>
        <begin position="13"/>
        <end position="109"/>
    </location>
</feature>
<dbReference type="SUPFAM" id="SSF50370">
    <property type="entry name" value="Ricin B-like lectins"/>
    <property type="match status" value="1"/>
</dbReference>
<name>A0A4R2JRZ7_9PSEU</name>
<accession>A0A4R2JRZ7</accession>
<keyword evidence="3" id="KW-1185">Reference proteome</keyword>
<reference evidence="2 3" key="1">
    <citation type="submission" date="2019-03" db="EMBL/GenBank/DDBJ databases">
        <title>Genomic Encyclopedia of Type Strains, Phase IV (KMG-IV): sequencing the most valuable type-strain genomes for metagenomic binning, comparative biology and taxonomic classification.</title>
        <authorList>
            <person name="Goeker M."/>
        </authorList>
    </citation>
    <scope>NUCLEOTIDE SEQUENCE [LARGE SCALE GENOMIC DNA]</scope>
    <source>
        <strain evidence="2 3">DSM 45934</strain>
    </source>
</reference>
<dbReference type="PROSITE" id="PS50231">
    <property type="entry name" value="RICIN_B_LECTIN"/>
    <property type="match status" value="1"/>
</dbReference>
<proteinExistence type="predicted"/>
<dbReference type="Gene3D" id="2.80.10.50">
    <property type="match status" value="1"/>
</dbReference>
<gene>
    <name evidence="2" type="ORF">EV192_106420</name>
</gene>
<evidence type="ECO:0000313" key="3">
    <source>
        <dbReference type="Proteomes" id="UP000295680"/>
    </source>
</evidence>
<dbReference type="OrthoDB" id="4273937at2"/>
<evidence type="ECO:0000259" key="1">
    <source>
        <dbReference type="Pfam" id="PF00652"/>
    </source>
</evidence>
<dbReference type="EMBL" id="SLWS01000006">
    <property type="protein sequence ID" value="TCO56945.1"/>
    <property type="molecule type" value="Genomic_DNA"/>
</dbReference>
<protein>
    <submittedName>
        <fullName evidence="2">Ricin-type beta-trefoil lectin protein</fullName>
    </submittedName>
</protein>
<comment type="caution">
    <text evidence="2">The sequence shown here is derived from an EMBL/GenBank/DDBJ whole genome shotgun (WGS) entry which is preliminary data.</text>
</comment>
<keyword evidence="2" id="KW-0430">Lectin</keyword>
<dbReference type="GO" id="GO:0030246">
    <property type="term" value="F:carbohydrate binding"/>
    <property type="evidence" value="ECO:0007669"/>
    <property type="project" value="UniProtKB-KW"/>
</dbReference>
<dbReference type="AlphaFoldDB" id="A0A4R2JRZ7"/>
<sequence length="109" mass="12345">METVGKAADHNYYIHLAGTSKCLDIPGGTLKVGQPLQLWECNGWNKAQLFHIFPRGSSSDLTYRIMGNWGGTDGPDLCVDVWHPANNGDQVRLWSCGHSDEYYHQYWVF</sequence>
<evidence type="ECO:0000313" key="2">
    <source>
        <dbReference type="EMBL" id="TCO56945.1"/>
    </source>
</evidence>
<dbReference type="InterPro" id="IPR000772">
    <property type="entry name" value="Ricin_B_lectin"/>
</dbReference>
<dbReference type="CDD" id="cd00161">
    <property type="entry name" value="beta-trefoil_Ricin-like"/>
    <property type="match status" value="1"/>
</dbReference>
<dbReference type="InterPro" id="IPR035992">
    <property type="entry name" value="Ricin_B-like_lectins"/>
</dbReference>